<gene>
    <name evidence="1" type="ORF">KCTCHS21_61470</name>
</gene>
<dbReference type="Proteomes" id="UP000289856">
    <property type="component" value="Chromosome"/>
</dbReference>
<reference evidence="1 2" key="1">
    <citation type="submission" date="2019-01" db="EMBL/GenBank/DDBJ databases">
        <title>Complete genome sequence of Cohnella hallensis HS21 isolated from Korean fir (Abies koreana) rhizospheric soil.</title>
        <authorList>
            <person name="Jiang L."/>
            <person name="Kang S.W."/>
            <person name="Kim S."/>
            <person name="Jung J."/>
            <person name="Kim C.Y."/>
            <person name="Kim D.H."/>
            <person name="Kim S.W."/>
            <person name="Lee J."/>
        </authorList>
    </citation>
    <scope>NUCLEOTIDE SEQUENCE [LARGE SCALE GENOMIC DNA]</scope>
    <source>
        <strain evidence="1 2">HS21</strain>
    </source>
</reference>
<dbReference type="EMBL" id="AP019400">
    <property type="protein sequence ID" value="BBI36748.1"/>
    <property type="molecule type" value="Genomic_DNA"/>
</dbReference>
<dbReference type="SUPFAM" id="SSF88946">
    <property type="entry name" value="Sigma2 domain of RNA polymerase sigma factors"/>
    <property type="match status" value="1"/>
</dbReference>
<sequence length="68" mass="7933">MSDEYIINLYWERSEKAIYETTLVYGRYCHKIAMNVLASKEDSDECVNDTYARAWKAIPPNRPNKSGL</sequence>
<accession>A0A3T1DFJ2</accession>
<evidence type="ECO:0000313" key="1">
    <source>
        <dbReference type="EMBL" id="BBI36748.1"/>
    </source>
</evidence>
<dbReference type="InterPro" id="IPR013325">
    <property type="entry name" value="RNA_pol_sigma_r2"/>
</dbReference>
<dbReference type="Gene3D" id="1.10.1740.10">
    <property type="match status" value="1"/>
</dbReference>
<name>A0A3T1DFJ2_9BACL</name>
<dbReference type="AlphaFoldDB" id="A0A3T1DFJ2"/>
<evidence type="ECO:0000313" key="2">
    <source>
        <dbReference type="Proteomes" id="UP000289856"/>
    </source>
</evidence>
<proteinExistence type="predicted"/>
<dbReference type="GO" id="GO:0006352">
    <property type="term" value="P:DNA-templated transcription initiation"/>
    <property type="evidence" value="ECO:0007669"/>
    <property type="project" value="InterPro"/>
</dbReference>
<dbReference type="OrthoDB" id="9808901at2"/>
<protein>
    <submittedName>
        <fullName evidence="1">Uncharacterized protein</fullName>
    </submittedName>
</protein>
<organism evidence="1 2">
    <name type="scientific">Cohnella abietis</name>
    <dbReference type="NCBI Taxonomy" id="2507935"/>
    <lineage>
        <taxon>Bacteria</taxon>
        <taxon>Bacillati</taxon>
        <taxon>Bacillota</taxon>
        <taxon>Bacilli</taxon>
        <taxon>Bacillales</taxon>
        <taxon>Paenibacillaceae</taxon>
        <taxon>Cohnella</taxon>
    </lineage>
</organism>
<dbReference type="KEGG" id="cohn:KCTCHS21_61470"/>
<keyword evidence="2" id="KW-1185">Reference proteome</keyword>
<dbReference type="GO" id="GO:0003700">
    <property type="term" value="F:DNA-binding transcription factor activity"/>
    <property type="evidence" value="ECO:0007669"/>
    <property type="project" value="InterPro"/>
</dbReference>